<accession>A0A553NNW3</accession>
<dbReference type="FunFam" id="3.30.760.10:FF:000014">
    <property type="entry name" value="Eukaryotic translation initiation factor 4E-4"/>
    <property type="match status" value="1"/>
</dbReference>
<dbReference type="AlphaFoldDB" id="A0A553NNW3"/>
<dbReference type="EMBL" id="VCGU01000011">
    <property type="protein sequence ID" value="TRY67129.1"/>
    <property type="molecule type" value="Genomic_DNA"/>
</dbReference>
<keyword evidence="4" id="KW-1185">Reference proteome</keyword>
<dbReference type="PANTHER" id="PTHR11960:SF18">
    <property type="entry name" value="EUKARYOTIC TRANSLATION INITIATION FACTOR 4E HOMOLOGOUS PROTEIN, ISOFORM B"/>
    <property type="match status" value="1"/>
</dbReference>
<reference evidence="3 4" key="1">
    <citation type="journal article" date="2018" name="Nat. Ecol. Evol.">
        <title>Genomic signatures of mitonuclear coevolution across populations of Tigriopus californicus.</title>
        <authorList>
            <person name="Barreto F.S."/>
            <person name="Watson E.T."/>
            <person name="Lima T.G."/>
            <person name="Willett C.S."/>
            <person name="Edmands S."/>
            <person name="Li W."/>
            <person name="Burton R.S."/>
        </authorList>
    </citation>
    <scope>NUCLEOTIDE SEQUENCE [LARGE SCALE GENOMIC DNA]</scope>
    <source>
        <strain evidence="3 4">San Diego</strain>
    </source>
</reference>
<name>A0A553NNW3_TIGCA</name>
<comment type="similarity">
    <text evidence="2">Belongs to the eukaryotic initiation factor 4E family.</text>
</comment>
<evidence type="ECO:0000313" key="3">
    <source>
        <dbReference type="EMBL" id="TRY67129.1"/>
    </source>
</evidence>
<proteinExistence type="inferred from homology"/>
<keyword evidence="2" id="KW-0694">RNA-binding</keyword>
<dbReference type="GO" id="GO:0000340">
    <property type="term" value="F:RNA 7-methylguanosine cap binding"/>
    <property type="evidence" value="ECO:0007669"/>
    <property type="project" value="UniProtKB-ARBA"/>
</dbReference>
<dbReference type="InterPro" id="IPR023398">
    <property type="entry name" value="TIF_eIF4e-like"/>
</dbReference>
<dbReference type="Proteomes" id="UP000318571">
    <property type="component" value="Chromosome 4"/>
</dbReference>
<organism evidence="3 4">
    <name type="scientific">Tigriopus californicus</name>
    <name type="common">Marine copepod</name>
    <dbReference type="NCBI Taxonomy" id="6832"/>
    <lineage>
        <taxon>Eukaryota</taxon>
        <taxon>Metazoa</taxon>
        <taxon>Ecdysozoa</taxon>
        <taxon>Arthropoda</taxon>
        <taxon>Crustacea</taxon>
        <taxon>Multicrustacea</taxon>
        <taxon>Hexanauplia</taxon>
        <taxon>Copepoda</taxon>
        <taxon>Harpacticoida</taxon>
        <taxon>Harpacticidae</taxon>
        <taxon>Tigriopus</taxon>
    </lineage>
</organism>
<dbReference type="PANTHER" id="PTHR11960">
    <property type="entry name" value="EUKARYOTIC TRANSLATION INITIATION FACTOR 4E RELATED"/>
    <property type="match status" value="1"/>
</dbReference>
<dbReference type="InterPro" id="IPR019770">
    <property type="entry name" value="TIF_eIF_4E_CS"/>
</dbReference>
<dbReference type="OMA" id="KTHNDSM"/>
<sequence length="221" mass="25297">MASNKFQALGAGLSEDEEDNAHENIAHTAAMSVKVKPLEVPPDENPLQSTYCLWFTRKPSCKHFDQSLRQVGRFASCEQFWRLYSHLVRPGDLQSHSDFHLFKEGIKPMWEDEVNRYGGKWIVRLRKGLASRCWENLILAMLGEQFMVGDEVCGAVVSIRSHEDILSIWNRSASDSAATSRIRDTFRRVLNLPPGTHIEYKAHNDSIKDLSSFRNTDVFTR</sequence>
<dbReference type="OrthoDB" id="590761at2759"/>
<dbReference type="Pfam" id="PF01652">
    <property type="entry name" value="IF4E"/>
    <property type="match status" value="1"/>
</dbReference>
<protein>
    <recommendedName>
        <fullName evidence="1">eIF-4F 25 kDa subunit</fullName>
    </recommendedName>
</protein>
<keyword evidence="2" id="KW-0648">Protein biosynthesis</keyword>
<dbReference type="GO" id="GO:0003743">
    <property type="term" value="F:translation initiation factor activity"/>
    <property type="evidence" value="ECO:0007669"/>
    <property type="project" value="UniProtKB-KW"/>
</dbReference>
<dbReference type="InterPro" id="IPR001040">
    <property type="entry name" value="TIF_eIF_4E"/>
</dbReference>
<dbReference type="STRING" id="6832.A0A553NNW3"/>
<dbReference type="PROSITE" id="PS00813">
    <property type="entry name" value="IF4E"/>
    <property type="match status" value="1"/>
</dbReference>
<dbReference type="Gene3D" id="3.30.760.10">
    <property type="entry name" value="RNA Cap, Translation Initiation Factor Eif4e"/>
    <property type="match status" value="1"/>
</dbReference>
<evidence type="ECO:0000313" key="4">
    <source>
        <dbReference type="Proteomes" id="UP000318571"/>
    </source>
</evidence>
<dbReference type="SUPFAM" id="SSF55418">
    <property type="entry name" value="eIF4e-like"/>
    <property type="match status" value="1"/>
</dbReference>
<comment type="caution">
    <text evidence="3">The sequence shown here is derived from an EMBL/GenBank/DDBJ whole genome shotgun (WGS) entry which is preliminary data.</text>
</comment>
<keyword evidence="2" id="KW-0396">Initiation factor</keyword>
<gene>
    <name evidence="3" type="ORF">TCAL_07216</name>
</gene>
<evidence type="ECO:0000256" key="1">
    <source>
        <dbReference type="ARBA" id="ARBA00032656"/>
    </source>
</evidence>
<dbReference type="GO" id="GO:0016281">
    <property type="term" value="C:eukaryotic translation initiation factor 4F complex"/>
    <property type="evidence" value="ECO:0007669"/>
    <property type="project" value="TreeGrafter"/>
</dbReference>
<evidence type="ECO:0000256" key="2">
    <source>
        <dbReference type="RuleBase" id="RU004374"/>
    </source>
</evidence>